<dbReference type="EC" id="2.1.1.137" evidence="4"/>
<gene>
    <name evidence="10" type="ORF">A3A87_09695</name>
</gene>
<evidence type="ECO:0000256" key="4">
    <source>
        <dbReference type="ARBA" id="ARBA00034521"/>
    </source>
</evidence>
<evidence type="ECO:0000313" key="10">
    <source>
        <dbReference type="EMBL" id="OGI50463.1"/>
    </source>
</evidence>
<evidence type="ECO:0000313" key="11">
    <source>
        <dbReference type="Proteomes" id="UP000179037"/>
    </source>
</evidence>
<comment type="catalytic activity">
    <reaction evidence="8">
        <text>arsenic triglutathione + 3 [thioredoxin]-dithiol + 3 S-adenosyl-L-methionine = trimethylarsine + 3 [thioredoxin]-disulfide + 3 glutathione + 3 S-adenosyl-L-homocysteine + 3 H(+)</text>
        <dbReference type="Rhea" id="RHEA:69432"/>
        <dbReference type="Rhea" id="RHEA-COMP:10698"/>
        <dbReference type="Rhea" id="RHEA-COMP:10700"/>
        <dbReference type="ChEBI" id="CHEBI:15378"/>
        <dbReference type="ChEBI" id="CHEBI:27130"/>
        <dbReference type="ChEBI" id="CHEBI:29950"/>
        <dbReference type="ChEBI" id="CHEBI:50058"/>
        <dbReference type="ChEBI" id="CHEBI:57856"/>
        <dbReference type="ChEBI" id="CHEBI:57925"/>
        <dbReference type="ChEBI" id="CHEBI:59789"/>
        <dbReference type="ChEBI" id="CHEBI:183640"/>
        <dbReference type="EC" id="2.1.1.137"/>
    </reaction>
</comment>
<sequence length="352" mass="38697">MKSETQALESIKDYYGRVLKTNRDLKTGACCAGDSFAPSIREILKQIHPDVVAKFYGCGSPIPPELTGKTVLDLGSGSGRDCFILSKLVGPTGRAIGVDMTPEQLDTARRHVGYHMEKFGFARPNVEFLSGYIEDLESLGIANDSVDVVVSNCVINLSPDKERVFAEIFRVLKPGGELYFSDVFADRRIPPHLAEDPVLRGECLGGALYIEDFRRLLARVGCPDYRIVSNSKLALTDPAIERKTGMIGFHSLTVRAFKLDLEDRCEDYGQVAYYLGTVPEHSHRFMLDDHHVFETGRPQPVCGNTAAMLGRTRYAPHFNVIGDTRVHYGLFDCGPESAVGPENSSVPGGSCC</sequence>
<proteinExistence type="inferred from homology"/>
<evidence type="ECO:0000256" key="5">
    <source>
        <dbReference type="ARBA" id="ARBA00034545"/>
    </source>
</evidence>
<comment type="caution">
    <text evidence="10">The sequence shown here is derived from an EMBL/GenBank/DDBJ whole genome shotgun (WGS) entry which is preliminary data.</text>
</comment>
<dbReference type="STRING" id="1817768.A3A87_09695"/>
<evidence type="ECO:0000259" key="9">
    <source>
        <dbReference type="Pfam" id="PF13847"/>
    </source>
</evidence>
<evidence type="ECO:0000256" key="8">
    <source>
        <dbReference type="ARBA" id="ARBA00048428"/>
    </source>
</evidence>
<evidence type="ECO:0000256" key="1">
    <source>
        <dbReference type="ARBA" id="ARBA00022679"/>
    </source>
</evidence>
<dbReference type="Gene3D" id="3.40.50.150">
    <property type="entry name" value="Vaccinia Virus protein VP39"/>
    <property type="match status" value="1"/>
</dbReference>
<accession>A0A1F6TZC0</accession>
<dbReference type="PANTHER" id="PTHR43675">
    <property type="entry name" value="ARSENITE METHYLTRANSFERASE"/>
    <property type="match status" value="1"/>
</dbReference>
<keyword evidence="2" id="KW-0949">S-adenosyl-L-methionine</keyword>
<feature type="domain" description="Methyltransferase" evidence="9">
    <location>
        <begin position="68"/>
        <end position="220"/>
    </location>
</feature>
<organism evidence="10 11">
    <name type="scientific">Candidatus Muproteobacteria bacterium RIFCSPLOWO2_01_FULL_60_18</name>
    <dbReference type="NCBI Taxonomy" id="1817768"/>
    <lineage>
        <taxon>Bacteria</taxon>
        <taxon>Pseudomonadati</taxon>
        <taxon>Pseudomonadota</taxon>
        <taxon>Candidatus Muproteobacteria</taxon>
    </lineage>
</organism>
<dbReference type="SUPFAM" id="SSF53335">
    <property type="entry name" value="S-adenosyl-L-methionine-dependent methyltransferases"/>
    <property type="match status" value="1"/>
</dbReference>
<dbReference type="CDD" id="cd02440">
    <property type="entry name" value="AdoMet_MTases"/>
    <property type="match status" value="1"/>
</dbReference>
<evidence type="ECO:0000256" key="7">
    <source>
        <dbReference type="ARBA" id="ARBA00047943"/>
    </source>
</evidence>
<dbReference type="GO" id="GO:0032259">
    <property type="term" value="P:methylation"/>
    <property type="evidence" value="ECO:0007669"/>
    <property type="project" value="UniProtKB-KW"/>
</dbReference>
<keyword evidence="10" id="KW-0489">Methyltransferase</keyword>
<name>A0A1F6TZC0_9PROT</name>
<dbReference type="AlphaFoldDB" id="A0A1F6TZC0"/>
<protein>
    <recommendedName>
        <fullName evidence="5">Arsenite methyltransferase</fullName>
        <ecNumber evidence="4">2.1.1.137</ecNumber>
    </recommendedName>
</protein>
<dbReference type="Proteomes" id="UP000179037">
    <property type="component" value="Unassembled WGS sequence"/>
</dbReference>
<dbReference type="PANTHER" id="PTHR43675:SF8">
    <property type="entry name" value="ARSENITE METHYLTRANSFERASE"/>
    <property type="match status" value="1"/>
</dbReference>
<dbReference type="InterPro" id="IPR026669">
    <property type="entry name" value="Arsenite_MeTrfase-like"/>
</dbReference>
<dbReference type="Pfam" id="PF13847">
    <property type="entry name" value="Methyltransf_31"/>
    <property type="match status" value="1"/>
</dbReference>
<evidence type="ECO:0000256" key="3">
    <source>
        <dbReference type="ARBA" id="ARBA00034487"/>
    </source>
</evidence>
<dbReference type="InterPro" id="IPR029063">
    <property type="entry name" value="SAM-dependent_MTases_sf"/>
</dbReference>
<evidence type="ECO:0000256" key="6">
    <source>
        <dbReference type="ARBA" id="ARBA00047941"/>
    </source>
</evidence>
<reference evidence="10 11" key="1">
    <citation type="journal article" date="2016" name="Nat. Commun.">
        <title>Thousands of microbial genomes shed light on interconnected biogeochemical processes in an aquifer system.</title>
        <authorList>
            <person name="Anantharaman K."/>
            <person name="Brown C.T."/>
            <person name="Hug L.A."/>
            <person name="Sharon I."/>
            <person name="Castelle C.J."/>
            <person name="Probst A.J."/>
            <person name="Thomas B.C."/>
            <person name="Singh A."/>
            <person name="Wilkins M.J."/>
            <person name="Karaoz U."/>
            <person name="Brodie E.L."/>
            <person name="Williams K.H."/>
            <person name="Hubbard S.S."/>
            <person name="Banfield J.F."/>
        </authorList>
    </citation>
    <scope>NUCLEOTIDE SEQUENCE [LARGE SCALE GENOMIC DNA]</scope>
</reference>
<dbReference type="GO" id="GO:0030791">
    <property type="term" value="F:arsenite methyltransferase activity"/>
    <property type="evidence" value="ECO:0007669"/>
    <property type="project" value="UniProtKB-EC"/>
</dbReference>
<keyword evidence="1 10" id="KW-0808">Transferase</keyword>
<comment type="catalytic activity">
    <reaction evidence="7">
        <text>arsenic triglutathione + 2 [thioredoxin]-dithiol + 2 S-adenosyl-L-methionine + H2O = dimethylarsinous acid + 2 [thioredoxin]-disulfide + 3 glutathione + 2 S-adenosyl-L-homocysteine + 2 H(+)</text>
        <dbReference type="Rhea" id="RHEA:69464"/>
        <dbReference type="Rhea" id="RHEA-COMP:10698"/>
        <dbReference type="Rhea" id="RHEA-COMP:10700"/>
        <dbReference type="ChEBI" id="CHEBI:15377"/>
        <dbReference type="ChEBI" id="CHEBI:15378"/>
        <dbReference type="ChEBI" id="CHEBI:23808"/>
        <dbReference type="ChEBI" id="CHEBI:29950"/>
        <dbReference type="ChEBI" id="CHEBI:50058"/>
        <dbReference type="ChEBI" id="CHEBI:57856"/>
        <dbReference type="ChEBI" id="CHEBI:57925"/>
        <dbReference type="ChEBI" id="CHEBI:59789"/>
        <dbReference type="ChEBI" id="CHEBI:183640"/>
        <dbReference type="EC" id="2.1.1.137"/>
    </reaction>
</comment>
<dbReference type="InterPro" id="IPR025714">
    <property type="entry name" value="Methyltranfer_dom"/>
</dbReference>
<dbReference type="EMBL" id="MFTC01000069">
    <property type="protein sequence ID" value="OGI50463.1"/>
    <property type="molecule type" value="Genomic_DNA"/>
</dbReference>
<comment type="catalytic activity">
    <reaction evidence="6">
        <text>arsenic triglutathione + [thioredoxin]-dithiol + S-adenosyl-L-methionine + 2 H2O = methylarsonous acid + [thioredoxin]-disulfide + 3 glutathione + S-adenosyl-L-homocysteine + H(+)</text>
        <dbReference type="Rhea" id="RHEA:69460"/>
        <dbReference type="Rhea" id="RHEA-COMP:10698"/>
        <dbReference type="Rhea" id="RHEA-COMP:10700"/>
        <dbReference type="ChEBI" id="CHEBI:15377"/>
        <dbReference type="ChEBI" id="CHEBI:15378"/>
        <dbReference type="ChEBI" id="CHEBI:17826"/>
        <dbReference type="ChEBI" id="CHEBI:29950"/>
        <dbReference type="ChEBI" id="CHEBI:50058"/>
        <dbReference type="ChEBI" id="CHEBI:57856"/>
        <dbReference type="ChEBI" id="CHEBI:57925"/>
        <dbReference type="ChEBI" id="CHEBI:59789"/>
        <dbReference type="ChEBI" id="CHEBI:183640"/>
        <dbReference type="EC" id="2.1.1.137"/>
    </reaction>
</comment>
<comment type="similarity">
    <text evidence="3">Belongs to the methyltransferase superfamily. Arsenite methyltransferase family.</text>
</comment>
<dbReference type="Gene3D" id="3.40.5.100">
    <property type="match status" value="1"/>
</dbReference>
<evidence type="ECO:0000256" key="2">
    <source>
        <dbReference type="ARBA" id="ARBA00022691"/>
    </source>
</evidence>